<dbReference type="GO" id="GO:0015891">
    <property type="term" value="P:siderophore transport"/>
    <property type="evidence" value="ECO:0007669"/>
    <property type="project" value="InterPro"/>
</dbReference>
<evidence type="ECO:0000256" key="4">
    <source>
        <dbReference type="ARBA" id="ARBA00022452"/>
    </source>
</evidence>
<keyword evidence="7 10" id="KW-0472">Membrane</keyword>
<dbReference type="Pfam" id="PF00593">
    <property type="entry name" value="TonB_dep_Rec_b-barrel"/>
    <property type="match status" value="1"/>
</dbReference>
<dbReference type="InterPro" id="IPR010105">
    <property type="entry name" value="TonB_sidphr_rcpt"/>
</dbReference>
<feature type="domain" description="TonB-dependent receptor-like beta-barrel" evidence="13">
    <location>
        <begin position="264"/>
        <end position="715"/>
    </location>
</feature>
<comment type="caution">
    <text evidence="15">The sequence shown here is derived from an EMBL/GenBank/DDBJ whole genome shotgun (WGS) entry which is preliminary data.</text>
</comment>
<comment type="subcellular location">
    <subcellularLocation>
        <location evidence="1 10">Cell outer membrane</location>
        <topology evidence="1 10">Multi-pass membrane protein</topology>
    </subcellularLocation>
</comment>
<organism evidence="15 16">
    <name type="scientific">Acinetobacter dispersus</name>
    <dbReference type="NCBI Taxonomy" id="70348"/>
    <lineage>
        <taxon>Bacteria</taxon>
        <taxon>Pseudomonadati</taxon>
        <taxon>Pseudomonadota</taxon>
        <taxon>Gammaproteobacteria</taxon>
        <taxon>Moraxellales</taxon>
        <taxon>Moraxellaceae</taxon>
        <taxon>Acinetobacter</taxon>
    </lineage>
</organism>
<dbReference type="InterPro" id="IPR000531">
    <property type="entry name" value="Beta-barrel_TonB"/>
</dbReference>
<proteinExistence type="inferred from homology"/>
<evidence type="ECO:0000256" key="1">
    <source>
        <dbReference type="ARBA" id="ARBA00004571"/>
    </source>
</evidence>
<evidence type="ECO:0000256" key="8">
    <source>
        <dbReference type="ARBA" id="ARBA00023170"/>
    </source>
</evidence>
<dbReference type="InterPro" id="IPR037066">
    <property type="entry name" value="Plug_dom_sf"/>
</dbReference>
<evidence type="ECO:0000256" key="6">
    <source>
        <dbReference type="ARBA" id="ARBA00023077"/>
    </source>
</evidence>
<dbReference type="Proteomes" id="UP000013261">
    <property type="component" value="Unassembled WGS sequence"/>
</dbReference>
<dbReference type="PANTHER" id="PTHR32552:SF74">
    <property type="entry name" value="HYDROXAMATE SIDEROPHORE RECEPTOR FHUE"/>
    <property type="match status" value="1"/>
</dbReference>
<name>N9MPK1_9GAMM</name>
<evidence type="ECO:0008006" key="17">
    <source>
        <dbReference type="Google" id="ProtNLM"/>
    </source>
</evidence>
<sequence>MQQTVRLTKHPLSRALQLIAGSTKVALPMLMLCGQFTQAMAEPIISDRENIINKQLTANTLPTIKVAAEKEQSTSYTTKKIAIGKTVQSLKETPQSVSVVTRQQLDDQNISTIDNAMKYVTGLTVVRYDAAGNYNDFNARGYGSDTYQMDGTTLRTDSNGTYLDLSVFDRIEVLRGASGMFSGAGEPGVSINLVRKRALADFALTGKVSAGSWDNYRGEADITGKLTQDGALRGRLVTAAQDYDTFMNGIDGNKKLVYGTLEYDIQDNTTLSLGATYQDINTVLSRGLPYGPDKQLLNLSRKTSFVQDWNKQDLTNKEFFAELEHHLNNDGLIKATVRQSIRDNHAKYSDPSLPDAKGDMSEFSALAFKRQDKDFSADLFFNTPFLFAGQTHNFLIGADYLKGNSKTNYSSWGTPLIGTINIHHDNQHQFAEPDFDYDTNVSKEKIENYGIYSQLRIKPLERLTLVGGGRVSWWKSISTPLRDNGVDSSDPAATHDAKAEFTPYAAVLFDLNPNVSVYSSYSEIFKPQNNFTYDPVTGGKGKQLDPRTGTQIEAGLKASFFDERLNLSSAIYQLEDKNRAIADLSAPEGLGYSVAAGKARSRGFEIEASGQITDNWQITTGYAYTKSKYLTDPDLQGQPVNTFTPKHNFNLWTTYKLPATVVEGVNVGFGLRAVSSYYDGTGNERVQQNGYTLASASLGYQINPRYKFAINVDNLFDKKYYEKVNYWIRQNMYGSPRSVTASLSFKY</sequence>
<keyword evidence="6 11" id="KW-0798">TonB box</keyword>
<dbReference type="Pfam" id="PF07715">
    <property type="entry name" value="Plug"/>
    <property type="match status" value="1"/>
</dbReference>
<keyword evidence="12" id="KW-0732">Signal</keyword>
<reference evidence="15 16" key="1">
    <citation type="submission" date="2013-02" db="EMBL/GenBank/DDBJ databases">
        <title>The Genome Sequence of Acinetobacter sp. ANC 4105.</title>
        <authorList>
            <consortium name="The Broad Institute Genome Sequencing Platform"/>
            <consortium name="The Broad Institute Genome Sequencing Center for Infectious Disease"/>
            <person name="Cerqueira G."/>
            <person name="Feldgarden M."/>
            <person name="Courvalin P."/>
            <person name="Perichon B."/>
            <person name="Grillot-Courvalin C."/>
            <person name="Clermont D."/>
            <person name="Rocha E."/>
            <person name="Yoon E.-J."/>
            <person name="Nemec A."/>
            <person name="Walker B."/>
            <person name="Young S.K."/>
            <person name="Zeng Q."/>
            <person name="Gargeya S."/>
            <person name="Fitzgerald M."/>
            <person name="Haas B."/>
            <person name="Abouelleil A."/>
            <person name="Alvarado L."/>
            <person name="Arachchi H.M."/>
            <person name="Berlin A.M."/>
            <person name="Chapman S.B."/>
            <person name="Dewar J."/>
            <person name="Goldberg J."/>
            <person name="Griggs A."/>
            <person name="Gujja S."/>
            <person name="Hansen M."/>
            <person name="Howarth C."/>
            <person name="Imamovic A."/>
            <person name="Larimer J."/>
            <person name="McCowan C."/>
            <person name="Murphy C."/>
            <person name="Neiman D."/>
            <person name="Pearson M."/>
            <person name="Priest M."/>
            <person name="Roberts A."/>
            <person name="Saif S."/>
            <person name="Shea T."/>
            <person name="Sisk P."/>
            <person name="Sykes S."/>
            <person name="Wortman J."/>
            <person name="Nusbaum C."/>
            <person name="Birren B."/>
        </authorList>
    </citation>
    <scope>NUCLEOTIDE SEQUENCE [LARGE SCALE GENOMIC DNA]</scope>
    <source>
        <strain evidence="15 16">ANC 4105</strain>
    </source>
</reference>
<dbReference type="OrthoDB" id="8663017at2"/>
<accession>N9MPK1</accession>
<evidence type="ECO:0000256" key="10">
    <source>
        <dbReference type="PROSITE-ProRule" id="PRU01360"/>
    </source>
</evidence>
<evidence type="ECO:0000313" key="16">
    <source>
        <dbReference type="Proteomes" id="UP000013261"/>
    </source>
</evidence>
<keyword evidence="5 10" id="KW-0812">Transmembrane</keyword>
<dbReference type="GO" id="GO:0015344">
    <property type="term" value="F:siderophore uptake transmembrane transporter activity"/>
    <property type="evidence" value="ECO:0007669"/>
    <property type="project" value="TreeGrafter"/>
</dbReference>
<gene>
    <name evidence="15" type="ORF">F904_00527</name>
</gene>
<keyword evidence="8" id="KW-0675">Receptor</keyword>
<evidence type="ECO:0000256" key="11">
    <source>
        <dbReference type="RuleBase" id="RU003357"/>
    </source>
</evidence>
<dbReference type="InterPro" id="IPR012910">
    <property type="entry name" value="Plug_dom"/>
</dbReference>
<feature type="domain" description="TonB-dependent receptor plug" evidence="14">
    <location>
        <begin position="90"/>
        <end position="188"/>
    </location>
</feature>
<evidence type="ECO:0000256" key="7">
    <source>
        <dbReference type="ARBA" id="ARBA00023136"/>
    </source>
</evidence>
<dbReference type="HOGENOM" id="CLU_008287_9_3_6"/>
<feature type="chain" id="PRO_5004147128" description="TonB-dependent siderophore receptor" evidence="12">
    <location>
        <begin position="42"/>
        <end position="747"/>
    </location>
</feature>
<dbReference type="RefSeq" id="WP_005184436.1">
    <property type="nucleotide sequence ID" value="NZ_KB850048.1"/>
</dbReference>
<dbReference type="PANTHER" id="PTHR32552">
    <property type="entry name" value="FERRICHROME IRON RECEPTOR-RELATED"/>
    <property type="match status" value="1"/>
</dbReference>
<evidence type="ECO:0000256" key="5">
    <source>
        <dbReference type="ARBA" id="ARBA00022692"/>
    </source>
</evidence>
<dbReference type="GO" id="GO:0038023">
    <property type="term" value="F:signaling receptor activity"/>
    <property type="evidence" value="ECO:0007669"/>
    <property type="project" value="InterPro"/>
</dbReference>
<keyword evidence="3 10" id="KW-0813">Transport</keyword>
<dbReference type="InterPro" id="IPR036942">
    <property type="entry name" value="Beta-barrel_TonB_sf"/>
</dbReference>
<dbReference type="PATRIC" id="fig|1217703.3.peg.508"/>
<keyword evidence="9 10" id="KW-0998">Cell outer membrane</keyword>
<dbReference type="SUPFAM" id="SSF56935">
    <property type="entry name" value="Porins"/>
    <property type="match status" value="1"/>
</dbReference>
<dbReference type="Gene3D" id="2.170.130.10">
    <property type="entry name" value="TonB-dependent receptor, plug domain"/>
    <property type="match status" value="1"/>
</dbReference>
<dbReference type="EMBL" id="APRL01000003">
    <property type="protein sequence ID" value="ENW95235.1"/>
    <property type="molecule type" value="Genomic_DNA"/>
</dbReference>
<evidence type="ECO:0000256" key="2">
    <source>
        <dbReference type="ARBA" id="ARBA00009810"/>
    </source>
</evidence>
<dbReference type="NCBIfam" id="TIGR01783">
    <property type="entry name" value="TonB-siderophor"/>
    <property type="match status" value="1"/>
</dbReference>
<feature type="signal peptide" evidence="12">
    <location>
        <begin position="1"/>
        <end position="41"/>
    </location>
</feature>
<comment type="similarity">
    <text evidence="2 10 11">Belongs to the TonB-dependent receptor family.</text>
</comment>
<protein>
    <recommendedName>
        <fullName evidence="17">TonB-dependent siderophore receptor</fullName>
    </recommendedName>
</protein>
<dbReference type="CDD" id="cd01347">
    <property type="entry name" value="ligand_gated_channel"/>
    <property type="match status" value="1"/>
</dbReference>
<dbReference type="eggNOG" id="COG4773">
    <property type="taxonomic scope" value="Bacteria"/>
</dbReference>
<evidence type="ECO:0000259" key="14">
    <source>
        <dbReference type="Pfam" id="PF07715"/>
    </source>
</evidence>
<evidence type="ECO:0000256" key="12">
    <source>
        <dbReference type="SAM" id="SignalP"/>
    </source>
</evidence>
<evidence type="ECO:0000256" key="3">
    <source>
        <dbReference type="ARBA" id="ARBA00022448"/>
    </source>
</evidence>
<dbReference type="GO" id="GO:0009279">
    <property type="term" value="C:cell outer membrane"/>
    <property type="evidence" value="ECO:0007669"/>
    <property type="project" value="UniProtKB-SubCell"/>
</dbReference>
<evidence type="ECO:0000313" key="15">
    <source>
        <dbReference type="EMBL" id="ENW95235.1"/>
    </source>
</evidence>
<dbReference type="PROSITE" id="PS52016">
    <property type="entry name" value="TONB_DEPENDENT_REC_3"/>
    <property type="match status" value="1"/>
</dbReference>
<keyword evidence="4 10" id="KW-1134">Transmembrane beta strand</keyword>
<evidence type="ECO:0000256" key="9">
    <source>
        <dbReference type="ARBA" id="ARBA00023237"/>
    </source>
</evidence>
<dbReference type="InterPro" id="IPR039426">
    <property type="entry name" value="TonB-dep_rcpt-like"/>
</dbReference>
<dbReference type="AlphaFoldDB" id="N9MPK1"/>
<keyword evidence="16" id="KW-1185">Reference proteome</keyword>
<dbReference type="Gene3D" id="2.40.170.20">
    <property type="entry name" value="TonB-dependent receptor, beta-barrel domain"/>
    <property type="match status" value="1"/>
</dbReference>
<evidence type="ECO:0000259" key="13">
    <source>
        <dbReference type="Pfam" id="PF00593"/>
    </source>
</evidence>